<feature type="transmembrane region" description="Helical" evidence="6">
    <location>
        <begin position="144"/>
        <end position="160"/>
    </location>
</feature>
<keyword evidence="8" id="KW-1185">Reference proteome</keyword>
<accession>A0ABV8S1F7</accession>
<dbReference type="InterPro" id="IPR001851">
    <property type="entry name" value="ABC_transp_permease"/>
</dbReference>
<evidence type="ECO:0000256" key="6">
    <source>
        <dbReference type="SAM" id="Phobius"/>
    </source>
</evidence>
<feature type="transmembrane region" description="Helical" evidence="6">
    <location>
        <begin position="33"/>
        <end position="53"/>
    </location>
</feature>
<dbReference type="CDD" id="cd06580">
    <property type="entry name" value="TM_PBP1_transp_TpRbsC_like"/>
    <property type="match status" value="1"/>
</dbReference>
<keyword evidence="4 6" id="KW-1133">Transmembrane helix</keyword>
<comment type="subcellular location">
    <subcellularLocation>
        <location evidence="1">Cell membrane</location>
        <topology evidence="1">Multi-pass membrane protein</topology>
    </subcellularLocation>
</comment>
<name>A0ABV8S1F7_9BURK</name>
<reference evidence="8" key="1">
    <citation type="journal article" date="2019" name="Int. J. Syst. Evol. Microbiol.">
        <title>The Global Catalogue of Microorganisms (GCM) 10K type strain sequencing project: providing services to taxonomists for standard genome sequencing and annotation.</title>
        <authorList>
            <consortium name="The Broad Institute Genomics Platform"/>
            <consortium name="The Broad Institute Genome Sequencing Center for Infectious Disease"/>
            <person name="Wu L."/>
            <person name="Ma J."/>
        </authorList>
    </citation>
    <scope>NUCLEOTIDE SEQUENCE [LARGE SCALE GENOMIC DNA]</scope>
    <source>
        <strain evidence="8">CGMCC 1.19029</strain>
    </source>
</reference>
<feature type="transmembrane region" description="Helical" evidence="6">
    <location>
        <begin position="224"/>
        <end position="247"/>
    </location>
</feature>
<evidence type="ECO:0000313" key="8">
    <source>
        <dbReference type="Proteomes" id="UP001595756"/>
    </source>
</evidence>
<feature type="transmembrane region" description="Helical" evidence="6">
    <location>
        <begin position="60"/>
        <end position="83"/>
    </location>
</feature>
<keyword evidence="2" id="KW-1003">Cell membrane</keyword>
<feature type="transmembrane region" description="Helical" evidence="6">
    <location>
        <begin position="191"/>
        <end position="212"/>
    </location>
</feature>
<feature type="transmembrane region" description="Helical" evidence="6">
    <location>
        <begin position="7"/>
        <end position="27"/>
    </location>
</feature>
<evidence type="ECO:0000256" key="5">
    <source>
        <dbReference type="ARBA" id="ARBA00023136"/>
    </source>
</evidence>
<dbReference type="PANTHER" id="PTHR43370:SF1">
    <property type="entry name" value="GUANOSINE ABC TRANSPORTER PERMEASE PROTEIN NUPQ"/>
    <property type="match status" value="1"/>
</dbReference>
<gene>
    <name evidence="7" type="ORF">ACFO0J_15650</name>
</gene>
<evidence type="ECO:0000313" key="7">
    <source>
        <dbReference type="EMBL" id="MFC4299478.1"/>
    </source>
</evidence>
<evidence type="ECO:0000256" key="3">
    <source>
        <dbReference type="ARBA" id="ARBA00022692"/>
    </source>
</evidence>
<proteinExistence type="predicted"/>
<evidence type="ECO:0000256" key="2">
    <source>
        <dbReference type="ARBA" id="ARBA00022475"/>
    </source>
</evidence>
<keyword evidence="5 6" id="KW-0472">Membrane</keyword>
<dbReference type="Pfam" id="PF02653">
    <property type="entry name" value="BPD_transp_2"/>
    <property type="match status" value="1"/>
</dbReference>
<keyword evidence="3 6" id="KW-0812">Transmembrane</keyword>
<dbReference type="EMBL" id="JBHSDY010000010">
    <property type="protein sequence ID" value="MFC4299478.1"/>
    <property type="molecule type" value="Genomic_DNA"/>
</dbReference>
<feature type="transmembrane region" description="Helical" evidence="6">
    <location>
        <begin position="89"/>
        <end position="107"/>
    </location>
</feature>
<dbReference type="Proteomes" id="UP001595756">
    <property type="component" value="Unassembled WGS sequence"/>
</dbReference>
<protein>
    <submittedName>
        <fullName evidence="7">ABC transporter permease</fullName>
    </submittedName>
</protein>
<comment type="caution">
    <text evidence="7">The sequence shown here is derived from an EMBL/GenBank/DDBJ whole genome shotgun (WGS) entry which is preliminary data.</text>
</comment>
<dbReference type="RefSeq" id="WP_376814009.1">
    <property type="nucleotide sequence ID" value="NZ_JBHSDY010000010.1"/>
</dbReference>
<sequence>MILDPEFFLSALRVATPLIIVALGVLVAELVGILFLCVEGVMLCGALFGMLGASYFGDPWIGVACGLAAGITAGLICAGLFVWVPADQVVIGLAFNIAALGLTSFIFRATTGVIKNSSASLAWATPDWAVDHPFLSFLFQVPPLAWLAAGLFLIAAYLLFRSAPGLMLRSVGQSVEAATSAGLDVLWVRTVAMGIAGGLAGLGGAALTVGWVHSFSDNITAGRGFIALAVVYFGRWYPGWTFFGGLLFGAGEVLGLNAQVLGGNSHLYLMVPYVLTIIVLGMTGGGRGPREVARPYERD</sequence>
<organism evidence="7 8">
    <name type="scientific">Castellaniella hirudinis</name>
    <dbReference type="NCBI Taxonomy" id="1144617"/>
    <lineage>
        <taxon>Bacteria</taxon>
        <taxon>Pseudomonadati</taxon>
        <taxon>Pseudomonadota</taxon>
        <taxon>Betaproteobacteria</taxon>
        <taxon>Burkholderiales</taxon>
        <taxon>Alcaligenaceae</taxon>
        <taxon>Castellaniella</taxon>
    </lineage>
</organism>
<evidence type="ECO:0000256" key="4">
    <source>
        <dbReference type="ARBA" id="ARBA00022989"/>
    </source>
</evidence>
<feature type="transmembrane region" description="Helical" evidence="6">
    <location>
        <begin position="267"/>
        <end position="285"/>
    </location>
</feature>
<evidence type="ECO:0000256" key="1">
    <source>
        <dbReference type="ARBA" id="ARBA00004651"/>
    </source>
</evidence>
<dbReference type="PANTHER" id="PTHR43370">
    <property type="entry name" value="SUGAR ABC TRANSPORTER INTEGRAL MEMBRANE PROTEIN-RELATED"/>
    <property type="match status" value="1"/>
</dbReference>